<dbReference type="AlphaFoldDB" id="C3ZR43"/>
<accession>C3ZR43</accession>
<proteinExistence type="predicted"/>
<sequence length="293" mass="32270">MRRARNVPPNREARGRRRLQPLPNAPPCFLEKFQHPLHIAGITTSFSIKYLLWMQQISCFEAVYANVDVCHQKHDTNFPRPRTTVRHVSVRATSRDAIIGKPALVASNHCVLGAAGPPLMTRLRPRIATVRTNLRHRQPLQSAILLMYSVEGLGGKTIPHSDSLGGKFLYFIPQVECGLSFKAVPEVTVKLGNYEASASVRRAAAKWVDYKGLQQDSQQKFPACNSFAGAADQLVVEPGTGSGRIHAENPLTLFPQDGLPQCGSRGSSEQSRLTPSWSNSYLNPAAGQCWHVA</sequence>
<feature type="region of interest" description="Disordered" evidence="1">
    <location>
        <begin position="1"/>
        <end position="20"/>
    </location>
</feature>
<evidence type="ECO:0000256" key="1">
    <source>
        <dbReference type="SAM" id="MobiDB-lite"/>
    </source>
</evidence>
<gene>
    <name evidence="2" type="ORF">BRAFLDRAFT_89093</name>
</gene>
<organism>
    <name type="scientific">Branchiostoma floridae</name>
    <name type="common">Florida lancelet</name>
    <name type="synonym">Amphioxus</name>
    <dbReference type="NCBI Taxonomy" id="7739"/>
    <lineage>
        <taxon>Eukaryota</taxon>
        <taxon>Metazoa</taxon>
        <taxon>Chordata</taxon>
        <taxon>Cephalochordata</taxon>
        <taxon>Leptocardii</taxon>
        <taxon>Amphioxiformes</taxon>
        <taxon>Branchiostomatidae</taxon>
        <taxon>Branchiostoma</taxon>
    </lineage>
</organism>
<protein>
    <submittedName>
        <fullName evidence="2">Uncharacterized protein</fullName>
    </submittedName>
</protein>
<evidence type="ECO:0000313" key="2">
    <source>
        <dbReference type="EMBL" id="EEN44916.1"/>
    </source>
</evidence>
<dbReference type="EMBL" id="GG666664">
    <property type="protein sequence ID" value="EEN44916.1"/>
    <property type="molecule type" value="Genomic_DNA"/>
</dbReference>
<reference evidence="2" key="1">
    <citation type="journal article" date="2008" name="Nature">
        <title>The amphioxus genome and the evolution of the chordate karyotype.</title>
        <authorList>
            <consortium name="US DOE Joint Genome Institute (JGI-PGF)"/>
            <person name="Putnam N.H."/>
            <person name="Butts T."/>
            <person name="Ferrier D.E.K."/>
            <person name="Furlong R.F."/>
            <person name="Hellsten U."/>
            <person name="Kawashima T."/>
            <person name="Robinson-Rechavi M."/>
            <person name="Shoguchi E."/>
            <person name="Terry A."/>
            <person name="Yu J.-K."/>
            <person name="Benito-Gutierrez E.L."/>
            <person name="Dubchak I."/>
            <person name="Garcia-Fernandez J."/>
            <person name="Gibson-Brown J.J."/>
            <person name="Grigoriev I.V."/>
            <person name="Horton A.C."/>
            <person name="de Jong P.J."/>
            <person name="Jurka J."/>
            <person name="Kapitonov V.V."/>
            <person name="Kohara Y."/>
            <person name="Kuroki Y."/>
            <person name="Lindquist E."/>
            <person name="Lucas S."/>
            <person name="Osoegawa K."/>
            <person name="Pennacchio L.A."/>
            <person name="Salamov A.A."/>
            <person name="Satou Y."/>
            <person name="Sauka-Spengler T."/>
            <person name="Schmutz J."/>
            <person name="Shin-I T."/>
            <person name="Toyoda A."/>
            <person name="Bronner-Fraser M."/>
            <person name="Fujiyama A."/>
            <person name="Holland L.Z."/>
            <person name="Holland P.W.H."/>
            <person name="Satoh N."/>
            <person name="Rokhsar D.S."/>
        </authorList>
    </citation>
    <scope>NUCLEOTIDE SEQUENCE [LARGE SCALE GENOMIC DNA]</scope>
    <source>
        <strain evidence="2">S238N-H82</strain>
        <tissue evidence="2">Testes</tissue>
    </source>
</reference>
<dbReference type="InParanoid" id="C3ZR43"/>
<name>C3ZR43_BRAFL</name>